<evidence type="ECO:0000313" key="5">
    <source>
        <dbReference type="EMBL" id="RMM07125.1"/>
    </source>
</evidence>
<dbReference type="Gene3D" id="3.30.413.10">
    <property type="entry name" value="Sulfite Reductase Hemoprotein, domain 1"/>
    <property type="match status" value="1"/>
</dbReference>
<evidence type="ECO:0008006" key="7">
    <source>
        <dbReference type="Google" id="ProtNLM"/>
    </source>
</evidence>
<dbReference type="InterPro" id="IPR045854">
    <property type="entry name" value="NO2/SO3_Rdtase_4Fe4S_sf"/>
</dbReference>
<sequence>MAALQAAGLICSAEQPLAQIVACTGSAGCAKGLADTKADALQLASGLAVSQAVHLSGCTRSCAAAHVAPVTLLAVAPGRYDLYFRDATHSGFGVLRARDLTIEAVGAQLNADSRSSIA</sequence>
<evidence type="ECO:0000256" key="2">
    <source>
        <dbReference type="ARBA" id="ARBA00022723"/>
    </source>
</evidence>
<organism evidence="5 6">
    <name type="scientific">Pseudomonas syringae pv. maculicola</name>
    <dbReference type="NCBI Taxonomy" id="59511"/>
    <lineage>
        <taxon>Bacteria</taxon>
        <taxon>Pseudomonadati</taxon>
        <taxon>Pseudomonadota</taxon>
        <taxon>Gammaproteobacteria</taxon>
        <taxon>Pseudomonadales</taxon>
        <taxon>Pseudomonadaceae</taxon>
        <taxon>Pseudomonas</taxon>
    </lineage>
</organism>
<protein>
    <recommendedName>
        <fullName evidence="7">Cobalamin biosynthesis protein CobG</fullName>
    </recommendedName>
</protein>
<keyword evidence="2" id="KW-0479">Metal-binding</keyword>
<name>A0A3M3B3H6_PSEYM</name>
<dbReference type="GO" id="GO:0051539">
    <property type="term" value="F:4 iron, 4 sulfur cluster binding"/>
    <property type="evidence" value="ECO:0007669"/>
    <property type="project" value="UniProtKB-KW"/>
</dbReference>
<dbReference type="EMBL" id="RBNL01000170">
    <property type="protein sequence ID" value="RMM07125.1"/>
    <property type="molecule type" value="Genomic_DNA"/>
</dbReference>
<comment type="caution">
    <text evidence="5">The sequence shown here is derived from an EMBL/GenBank/DDBJ whole genome shotgun (WGS) entry which is preliminary data.</text>
</comment>
<evidence type="ECO:0000313" key="6">
    <source>
        <dbReference type="Proteomes" id="UP000282378"/>
    </source>
</evidence>
<keyword evidence="1" id="KW-0004">4Fe-4S</keyword>
<evidence type="ECO:0000256" key="4">
    <source>
        <dbReference type="ARBA" id="ARBA00023014"/>
    </source>
</evidence>
<dbReference type="GO" id="GO:0046872">
    <property type="term" value="F:metal ion binding"/>
    <property type="evidence" value="ECO:0007669"/>
    <property type="project" value="UniProtKB-KW"/>
</dbReference>
<reference evidence="5 6" key="1">
    <citation type="submission" date="2018-08" db="EMBL/GenBank/DDBJ databases">
        <title>Recombination of ecologically and evolutionarily significant loci maintains genetic cohesion in the Pseudomonas syringae species complex.</title>
        <authorList>
            <person name="Dillon M."/>
            <person name="Thakur S."/>
            <person name="Almeida R.N.D."/>
            <person name="Weir B.S."/>
            <person name="Guttman D.S."/>
        </authorList>
    </citation>
    <scope>NUCLEOTIDE SEQUENCE [LARGE SCALE GENOMIC DNA]</scope>
    <source>
        <strain evidence="5 6">88_10</strain>
    </source>
</reference>
<evidence type="ECO:0000256" key="3">
    <source>
        <dbReference type="ARBA" id="ARBA00023004"/>
    </source>
</evidence>
<accession>A0A3M3B3H6</accession>
<evidence type="ECO:0000256" key="1">
    <source>
        <dbReference type="ARBA" id="ARBA00022485"/>
    </source>
</evidence>
<dbReference type="AlphaFoldDB" id="A0A3M3B3H6"/>
<proteinExistence type="predicted"/>
<dbReference type="Proteomes" id="UP000282378">
    <property type="component" value="Unassembled WGS sequence"/>
</dbReference>
<dbReference type="SUPFAM" id="SSF56014">
    <property type="entry name" value="Nitrite and sulphite reductase 4Fe-4S domain-like"/>
    <property type="match status" value="1"/>
</dbReference>
<keyword evidence="3" id="KW-0408">Iron</keyword>
<keyword evidence="4" id="KW-0411">Iron-sulfur</keyword>
<gene>
    <name evidence="5" type="ORF">APX70_04866</name>
</gene>